<dbReference type="PROSITE" id="PS51123">
    <property type="entry name" value="OMPA_2"/>
    <property type="match status" value="1"/>
</dbReference>
<dbReference type="Proteomes" id="UP000886047">
    <property type="component" value="Unassembled WGS sequence"/>
</dbReference>
<accession>A0A831PJW5</accession>
<dbReference type="InterPro" id="IPR006664">
    <property type="entry name" value="OMP_bac"/>
</dbReference>
<dbReference type="PANTHER" id="PTHR30329:SF21">
    <property type="entry name" value="LIPOPROTEIN YIAD-RELATED"/>
    <property type="match status" value="1"/>
</dbReference>
<comment type="caution">
    <text evidence="7">The sequence shown here is derived from an EMBL/GenBank/DDBJ whole genome shotgun (WGS) entry which is preliminary data.</text>
</comment>
<keyword evidence="3" id="KW-0998">Cell outer membrane</keyword>
<feature type="region of interest" description="Disordered" evidence="5">
    <location>
        <begin position="365"/>
        <end position="389"/>
    </location>
</feature>
<evidence type="ECO:0000256" key="5">
    <source>
        <dbReference type="SAM" id="MobiDB-lite"/>
    </source>
</evidence>
<dbReference type="PRINTS" id="PR01021">
    <property type="entry name" value="OMPADOMAIN"/>
</dbReference>
<dbReference type="Pfam" id="PF00691">
    <property type="entry name" value="OmpA"/>
    <property type="match status" value="1"/>
</dbReference>
<dbReference type="InterPro" id="IPR036737">
    <property type="entry name" value="OmpA-like_sf"/>
</dbReference>
<feature type="non-terminal residue" evidence="7">
    <location>
        <position position="1"/>
    </location>
</feature>
<feature type="domain" description="OmpA-like" evidence="6">
    <location>
        <begin position="285"/>
        <end position="397"/>
    </location>
</feature>
<dbReference type="Gene3D" id="3.30.1330.60">
    <property type="entry name" value="OmpA-like domain"/>
    <property type="match status" value="1"/>
</dbReference>
<dbReference type="InterPro" id="IPR006665">
    <property type="entry name" value="OmpA-like"/>
</dbReference>
<feature type="region of interest" description="Disordered" evidence="5">
    <location>
        <begin position="49"/>
        <end position="86"/>
    </location>
</feature>
<comment type="subcellular location">
    <subcellularLocation>
        <location evidence="1">Cell outer membrane</location>
    </subcellularLocation>
</comment>
<dbReference type="PANTHER" id="PTHR30329">
    <property type="entry name" value="STATOR ELEMENT OF FLAGELLAR MOTOR COMPLEX"/>
    <property type="match status" value="1"/>
</dbReference>
<evidence type="ECO:0000313" key="7">
    <source>
        <dbReference type="EMBL" id="HDR52234.1"/>
    </source>
</evidence>
<proteinExistence type="predicted"/>
<evidence type="ECO:0000256" key="3">
    <source>
        <dbReference type="ARBA" id="ARBA00023237"/>
    </source>
</evidence>
<organism evidence="7">
    <name type="scientific">Mariniphaga anaerophila</name>
    <dbReference type="NCBI Taxonomy" id="1484053"/>
    <lineage>
        <taxon>Bacteria</taxon>
        <taxon>Pseudomonadati</taxon>
        <taxon>Bacteroidota</taxon>
        <taxon>Bacteroidia</taxon>
        <taxon>Marinilabiliales</taxon>
        <taxon>Prolixibacteraceae</taxon>
        <taxon>Mariniphaga</taxon>
    </lineage>
</organism>
<evidence type="ECO:0000256" key="4">
    <source>
        <dbReference type="PROSITE-ProRule" id="PRU00473"/>
    </source>
</evidence>
<sequence length="397" mass="44590">LEGIPATSQVKVDVEKKVEKKVDQRANKKTDQAIDKGLDKLEEGIGSLFGKKKKKDKNQTEEVDQAQPTDGLPAEPQQASTKGPELNWAKYDFIPGDKVIFEDNQEGEENGEFPSRWDLKEGNIEIASLGGENVIMFRQYGSEIIPFMKDPKSDYLPEIFTIEFDLFIPNNSFSVYLFDRKNQSTPRGKTYVDVWGDAIEFNSARSSLPKGEKVNNQWAHIAIAYTNGKLKAYINETRLINVPRIEFEPTGVSMRALHSGEKNHFFIKNIRIAEGGVKYYDRFLQDGKIIANGIRFDVNKATLRPESMGIINEIADLMQKNPDIKFSVEGHTDSDGDDALNQTLSEQRAATVVSTLTKMGIDASRMTSKGWGESQPLDTNSTPEGKANNRRVEFVKI</sequence>
<reference evidence="7" key="1">
    <citation type="journal article" date="2020" name="mSystems">
        <title>Genome- and Community-Level Interaction Insights into Carbon Utilization and Element Cycling Functions of Hydrothermarchaeota in Hydrothermal Sediment.</title>
        <authorList>
            <person name="Zhou Z."/>
            <person name="Liu Y."/>
            <person name="Xu W."/>
            <person name="Pan J."/>
            <person name="Luo Z.H."/>
            <person name="Li M."/>
        </authorList>
    </citation>
    <scope>NUCLEOTIDE SEQUENCE [LARGE SCALE GENOMIC DNA]</scope>
    <source>
        <strain evidence="7">SpSt-1217</strain>
    </source>
</reference>
<dbReference type="CDD" id="cd07185">
    <property type="entry name" value="OmpA_C-like"/>
    <property type="match status" value="1"/>
</dbReference>
<dbReference type="EMBL" id="DSDK01000640">
    <property type="protein sequence ID" value="HDR52234.1"/>
    <property type="molecule type" value="Genomic_DNA"/>
</dbReference>
<gene>
    <name evidence="7" type="ORF">ENN90_11545</name>
</gene>
<evidence type="ECO:0000256" key="1">
    <source>
        <dbReference type="ARBA" id="ARBA00004442"/>
    </source>
</evidence>
<dbReference type="SUPFAM" id="SSF103088">
    <property type="entry name" value="OmpA-like"/>
    <property type="match status" value="1"/>
</dbReference>
<evidence type="ECO:0000259" key="6">
    <source>
        <dbReference type="PROSITE" id="PS51123"/>
    </source>
</evidence>
<evidence type="ECO:0000256" key="2">
    <source>
        <dbReference type="ARBA" id="ARBA00023136"/>
    </source>
</evidence>
<dbReference type="GO" id="GO:0009279">
    <property type="term" value="C:cell outer membrane"/>
    <property type="evidence" value="ECO:0007669"/>
    <property type="project" value="UniProtKB-SubCell"/>
</dbReference>
<protein>
    <submittedName>
        <fullName evidence="7">OmpA family protein</fullName>
    </submittedName>
</protein>
<keyword evidence="2 4" id="KW-0472">Membrane</keyword>
<dbReference type="InterPro" id="IPR050330">
    <property type="entry name" value="Bact_OuterMem_StrucFunc"/>
</dbReference>
<name>A0A831PJW5_9BACT</name>
<dbReference type="AlphaFoldDB" id="A0A831PJW5"/>